<accession>A0A327YDP6</accession>
<dbReference type="InterPro" id="IPR039379">
    <property type="entry name" value="Protoglobin_sensor_dom"/>
</dbReference>
<evidence type="ECO:0000313" key="6">
    <source>
        <dbReference type="Proteomes" id="UP000248555"/>
    </source>
</evidence>
<dbReference type="InterPro" id="IPR004089">
    <property type="entry name" value="MCPsignal_dom"/>
</dbReference>
<dbReference type="Gene3D" id="1.10.287.950">
    <property type="entry name" value="Methyl-accepting chemotaxis protein"/>
    <property type="match status" value="1"/>
</dbReference>
<dbReference type="Pfam" id="PF11563">
    <property type="entry name" value="Protoglobin"/>
    <property type="match status" value="1"/>
</dbReference>
<dbReference type="PROSITE" id="PS50111">
    <property type="entry name" value="CHEMOTAXIS_TRANSDUC_2"/>
    <property type="match status" value="1"/>
</dbReference>
<keyword evidence="6" id="KW-1185">Reference proteome</keyword>
<dbReference type="GO" id="GO:0016020">
    <property type="term" value="C:membrane"/>
    <property type="evidence" value="ECO:0007669"/>
    <property type="project" value="InterPro"/>
</dbReference>
<dbReference type="CDD" id="cd01068">
    <property type="entry name" value="globin_sensor"/>
    <property type="match status" value="1"/>
</dbReference>
<comment type="caution">
    <text evidence="5">The sequence shown here is derived from an EMBL/GenBank/DDBJ whole genome shotgun (WGS) entry which is preliminary data.</text>
</comment>
<dbReference type="Pfam" id="PF00015">
    <property type="entry name" value="MCPsignal"/>
    <property type="match status" value="1"/>
</dbReference>
<proteinExistence type="predicted"/>
<dbReference type="RefSeq" id="WP_111645479.1">
    <property type="nucleotide sequence ID" value="NZ_QLMH01000008.1"/>
</dbReference>
<evidence type="ECO:0000256" key="3">
    <source>
        <dbReference type="SAM" id="Coils"/>
    </source>
</evidence>
<evidence type="ECO:0000259" key="4">
    <source>
        <dbReference type="PROSITE" id="PS50111"/>
    </source>
</evidence>
<dbReference type="Gene3D" id="1.10.490.10">
    <property type="entry name" value="Globins"/>
    <property type="match status" value="1"/>
</dbReference>
<evidence type="ECO:0000256" key="1">
    <source>
        <dbReference type="ARBA" id="ARBA00023224"/>
    </source>
</evidence>
<feature type="coiled-coil region" evidence="3">
    <location>
        <begin position="27"/>
        <end position="54"/>
    </location>
</feature>
<reference evidence="5 6" key="1">
    <citation type="submission" date="2018-06" db="EMBL/GenBank/DDBJ databases">
        <title>Genomic Encyclopedia of Type Strains, Phase III (KMG-III): the genomes of soil and plant-associated and newly described type strains.</title>
        <authorList>
            <person name="Whitman W."/>
        </authorList>
    </citation>
    <scope>NUCLEOTIDE SEQUENCE [LARGE SCALE GENOMIC DNA]</scope>
    <source>
        <strain evidence="5 6">CGMCC 1.8979</strain>
    </source>
</reference>
<name>A0A327YDP6_9BACL</name>
<dbReference type="InterPro" id="IPR009050">
    <property type="entry name" value="Globin-like_sf"/>
</dbReference>
<dbReference type="InterPro" id="IPR044398">
    <property type="entry name" value="Globin-sensor_dom"/>
</dbReference>
<dbReference type="EMBL" id="QLMH01000008">
    <property type="protein sequence ID" value="RAK18954.1"/>
    <property type="molecule type" value="Genomic_DNA"/>
</dbReference>
<dbReference type="GO" id="GO:0019825">
    <property type="term" value="F:oxygen binding"/>
    <property type="evidence" value="ECO:0007669"/>
    <property type="project" value="InterPro"/>
</dbReference>
<feature type="coiled-coil region" evidence="3">
    <location>
        <begin position="428"/>
        <end position="455"/>
    </location>
</feature>
<evidence type="ECO:0000313" key="5">
    <source>
        <dbReference type="EMBL" id="RAK18954.1"/>
    </source>
</evidence>
<dbReference type="GO" id="GO:0007165">
    <property type="term" value="P:signal transduction"/>
    <property type="evidence" value="ECO:0007669"/>
    <property type="project" value="UniProtKB-KW"/>
</dbReference>
<dbReference type="SUPFAM" id="SSF58104">
    <property type="entry name" value="Methyl-accepting chemotaxis protein (MCP) signaling domain"/>
    <property type="match status" value="1"/>
</dbReference>
<dbReference type="AlphaFoldDB" id="A0A327YDP6"/>
<keyword evidence="1 2" id="KW-0807">Transducer</keyword>
<evidence type="ECO:0000256" key="2">
    <source>
        <dbReference type="PROSITE-ProRule" id="PRU00284"/>
    </source>
</evidence>
<dbReference type="PANTHER" id="PTHR32089">
    <property type="entry name" value="METHYL-ACCEPTING CHEMOTAXIS PROTEIN MCPB"/>
    <property type="match status" value="1"/>
</dbReference>
<keyword evidence="3" id="KW-0175">Coiled coil</keyword>
<dbReference type="PANTHER" id="PTHR32089:SF112">
    <property type="entry name" value="LYSOZYME-LIKE PROTEIN-RELATED"/>
    <property type="match status" value="1"/>
</dbReference>
<dbReference type="SMART" id="SM00283">
    <property type="entry name" value="MA"/>
    <property type="match status" value="1"/>
</dbReference>
<dbReference type="SUPFAM" id="SSF46458">
    <property type="entry name" value="Globin-like"/>
    <property type="match status" value="1"/>
</dbReference>
<dbReference type="OrthoDB" id="266313at2"/>
<protein>
    <submittedName>
        <fullName evidence="5">Heme-based aerotactic transducer</fullName>
    </submittedName>
</protein>
<dbReference type="InterPro" id="IPR012292">
    <property type="entry name" value="Globin/Proto"/>
</dbReference>
<gene>
    <name evidence="5" type="ORF">B0I26_108130</name>
</gene>
<dbReference type="GO" id="GO:0020037">
    <property type="term" value="F:heme binding"/>
    <property type="evidence" value="ECO:0007669"/>
    <property type="project" value="InterPro"/>
</dbReference>
<sequence length="455" mass="51586">MSKYPLHMLLDNEKGFFQLFANEKKDKEQADNNATQLSKIIERYKELLNSHEAKNISLIGLTAEDIAKLKKAKPIFEKYVNQIVDNFYKKLGEEPLLTSIIEKHSSFERLKQTLKTYLLDMVSGEIGADYIARRKVIGDVHNKINLLPDCYIGAYTIIQTDVLNMLMKELPPIEAASVYHSFLKLCSFDMQIAVTTYIDSYTSKMMKLNEIKELQYRLNESSAVLAASAEETTASISDHQNSLQMMLEEINHLQEESDVMVTKVEQGKHTVTKALTKLDNLIDLIENTKSLTQELSDSSRQIGEIVDTIRNISKQTNILSLNANIEAARAGNHGKGFAVVANEVRKLAAQTEQSLHYIQNHINVVQDTIQKFESTFQNIATQTSSFRETNNNIINILDSSVETVKSSSLRIHSFASFIRDFQQTFAEISHASYQIAEMAEQLNQLNNELNSKCKE</sequence>
<organism evidence="5 6">
    <name type="scientific">Paranoxybacillus vitaminiphilus</name>
    <dbReference type="NCBI Taxonomy" id="581036"/>
    <lineage>
        <taxon>Bacteria</taxon>
        <taxon>Bacillati</taxon>
        <taxon>Bacillota</taxon>
        <taxon>Bacilli</taxon>
        <taxon>Bacillales</taxon>
        <taxon>Anoxybacillaceae</taxon>
        <taxon>Paranoxybacillus</taxon>
    </lineage>
</organism>
<feature type="domain" description="Methyl-accepting transducer" evidence="4">
    <location>
        <begin position="200"/>
        <end position="450"/>
    </location>
</feature>
<dbReference type="Proteomes" id="UP000248555">
    <property type="component" value="Unassembled WGS sequence"/>
</dbReference>